<comment type="caution">
    <text evidence="1">The sequence shown here is derived from an EMBL/GenBank/DDBJ whole genome shotgun (WGS) entry which is preliminary data.</text>
</comment>
<reference evidence="1 2" key="1">
    <citation type="submission" date="2019-08" db="EMBL/GenBank/DDBJ databases">
        <authorList>
            <person name="Luo N."/>
        </authorList>
    </citation>
    <scope>NUCLEOTIDE SEQUENCE [LARGE SCALE GENOMIC DNA]</scope>
    <source>
        <strain evidence="1 2">NCIMB 9442</strain>
    </source>
</reference>
<proteinExistence type="predicted"/>
<gene>
    <name evidence="1" type="ORF">FVW20_17735</name>
</gene>
<accession>A0ABS0JA28</accession>
<keyword evidence="2" id="KW-1185">Reference proteome</keyword>
<dbReference type="Proteomes" id="UP001194469">
    <property type="component" value="Unassembled WGS sequence"/>
</dbReference>
<organism evidence="1 2">
    <name type="scientific">Nitratidesulfovibrio oxamicus</name>
    <dbReference type="NCBI Taxonomy" id="32016"/>
    <lineage>
        <taxon>Bacteria</taxon>
        <taxon>Pseudomonadati</taxon>
        <taxon>Thermodesulfobacteriota</taxon>
        <taxon>Desulfovibrionia</taxon>
        <taxon>Desulfovibrionales</taxon>
        <taxon>Desulfovibrionaceae</taxon>
        <taxon>Nitratidesulfovibrio</taxon>
    </lineage>
</organism>
<name>A0ABS0JA28_9BACT</name>
<sequence>MSFFKSISKSRRQDSIVVFLGFAVIALCKVLA</sequence>
<evidence type="ECO:0000313" key="1">
    <source>
        <dbReference type="EMBL" id="MBG3878791.1"/>
    </source>
</evidence>
<protein>
    <submittedName>
        <fullName evidence="1">Uncharacterized protein</fullName>
    </submittedName>
</protein>
<evidence type="ECO:0000313" key="2">
    <source>
        <dbReference type="Proteomes" id="UP001194469"/>
    </source>
</evidence>
<dbReference type="EMBL" id="VRYY01000727">
    <property type="protein sequence ID" value="MBG3878791.1"/>
    <property type="molecule type" value="Genomic_DNA"/>
</dbReference>